<feature type="domain" description="Lysidine-tRNA(Ile) synthetase C-terminal" evidence="9">
    <location>
        <begin position="383"/>
        <end position="455"/>
    </location>
</feature>
<dbReference type="SUPFAM" id="SSF56037">
    <property type="entry name" value="PheT/TilS domain"/>
    <property type="match status" value="1"/>
</dbReference>
<evidence type="ECO:0000256" key="5">
    <source>
        <dbReference type="ARBA" id="ARBA00022741"/>
    </source>
</evidence>
<dbReference type="Gene3D" id="3.50.40.10">
    <property type="entry name" value="Phenylalanyl-trna Synthetase, Chain B, domain 3"/>
    <property type="match status" value="1"/>
</dbReference>
<gene>
    <name evidence="8 10" type="primary">tilS</name>
    <name evidence="10" type="ORF">ACJDU8_06175</name>
</gene>
<dbReference type="Pfam" id="PF11734">
    <property type="entry name" value="TilS_C"/>
    <property type="match status" value="1"/>
</dbReference>
<comment type="catalytic activity">
    <reaction evidence="7 8">
        <text>cytidine(34) in tRNA(Ile2) + L-lysine + ATP = lysidine(34) in tRNA(Ile2) + AMP + diphosphate + H(+)</text>
        <dbReference type="Rhea" id="RHEA:43744"/>
        <dbReference type="Rhea" id="RHEA-COMP:10625"/>
        <dbReference type="Rhea" id="RHEA-COMP:10670"/>
        <dbReference type="ChEBI" id="CHEBI:15378"/>
        <dbReference type="ChEBI" id="CHEBI:30616"/>
        <dbReference type="ChEBI" id="CHEBI:32551"/>
        <dbReference type="ChEBI" id="CHEBI:33019"/>
        <dbReference type="ChEBI" id="CHEBI:82748"/>
        <dbReference type="ChEBI" id="CHEBI:83665"/>
        <dbReference type="ChEBI" id="CHEBI:456215"/>
        <dbReference type="EC" id="6.3.4.19"/>
    </reaction>
</comment>
<dbReference type="InterPro" id="IPR011063">
    <property type="entry name" value="TilS/TtcA_N"/>
</dbReference>
<evidence type="ECO:0000256" key="8">
    <source>
        <dbReference type="HAMAP-Rule" id="MF_01161"/>
    </source>
</evidence>
<proteinExistence type="inferred from homology"/>
<evidence type="ECO:0000313" key="10">
    <source>
        <dbReference type="EMBL" id="MFL0195153.1"/>
    </source>
</evidence>
<keyword evidence="11" id="KW-1185">Reference proteome</keyword>
<evidence type="ECO:0000256" key="2">
    <source>
        <dbReference type="ARBA" id="ARBA00022490"/>
    </source>
</evidence>
<dbReference type="PANTHER" id="PTHR43033:SF1">
    <property type="entry name" value="TRNA(ILE)-LYSIDINE SYNTHASE-RELATED"/>
    <property type="match status" value="1"/>
</dbReference>
<evidence type="ECO:0000256" key="4">
    <source>
        <dbReference type="ARBA" id="ARBA00022694"/>
    </source>
</evidence>
<dbReference type="Pfam" id="PF01171">
    <property type="entry name" value="ATP_bind_3"/>
    <property type="match status" value="1"/>
</dbReference>
<comment type="domain">
    <text evidence="8">The N-terminal region contains the highly conserved SGGXDS motif, predicted to be a P-loop motif involved in ATP binding.</text>
</comment>
<dbReference type="InterPro" id="IPR012795">
    <property type="entry name" value="tRNA_Ile_lys_synt_N"/>
</dbReference>
<dbReference type="NCBIfam" id="TIGR02433">
    <property type="entry name" value="lysidine_TilS_C"/>
    <property type="match status" value="1"/>
</dbReference>
<evidence type="ECO:0000313" key="11">
    <source>
        <dbReference type="Proteomes" id="UP001623660"/>
    </source>
</evidence>
<protein>
    <recommendedName>
        <fullName evidence="8">tRNA(Ile)-lysidine synthase</fullName>
        <ecNumber evidence="8">6.3.4.19</ecNumber>
    </recommendedName>
    <alternativeName>
        <fullName evidence="8">tRNA(Ile)-2-lysyl-cytidine synthase</fullName>
    </alternativeName>
    <alternativeName>
        <fullName evidence="8">tRNA(Ile)-lysidine synthetase</fullName>
    </alternativeName>
</protein>
<feature type="binding site" evidence="8">
    <location>
        <begin position="26"/>
        <end position="31"/>
    </location>
    <ligand>
        <name>ATP</name>
        <dbReference type="ChEBI" id="CHEBI:30616"/>
    </ligand>
</feature>
<dbReference type="GO" id="GO:0032267">
    <property type="term" value="F:tRNA(Ile)-lysidine synthase activity"/>
    <property type="evidence" value="ECO:0007669"/>
    <property type="project" value="UniProtKB-EC"/>
</dbReference>
<dbReference type="EMBL" id="JBJHZX010000006">
    <property type="protein sequence ID" value="MFL0195153.1"/>
    <property type="molecule type" value="Genomic_DNA"/>
</dbReference>
<keyword evidence="6 8" id="KW-0067">ATP-binding</keyword>
<evidence type="ECO:0000256" key="3">
    <source>
        <dbReference type="ARBA" id="ARBA00022598"/>
    </source>
</evidence>
<keyword evidence="3 8" id="KW-0436">Ligase</keyword>
<dbReference type="CDD" id="cd01992">
    <property type="entry name" value="TilS_N"/>
    <property type="match status" value="1"/>
</dbReference>
<dbReference type="Proteomes" id="UP001623660">
    <property type="component" value="Unassembled WGS sequence"/>
</dbReference>
<dbReference type="HAMAP" id="MF_01161">
    <property type="entry name" value="tRNA_Ile_lys_synt"/>
    <property type="match status" value="1"/>
</dbReference>
<comment type="caution">
    <text evidence="10">The sequence shown here is derived from an EMBL/GenBank/DDBJ whole genome shotgun (WGS) entry which is preliminary data.</text>
</comment>
<dbReference type="InterPro" id="IPR012094">
    <property type="entry name" value="tRNA_Ile_lys_synt"/>
</dbReference>
<evidence type="ECO:0000256" key="7">
    <source>
        <dbReference type="ARBA" id="ARBA00048539"/>
    </source>
</evidence>
<dbReference type="RefSeq" id="WP_406791287.1">
    <property type="nucleotide sequence ID" value="NZ_JBJHZX010000006.1"/>
</dbReference>
<dbReference type="PANTHER" id="PTHR43033">
    <property type="entry name" value="TRNA(ILE)-LYSIDINE SYNTHASE-RELATED"/>
    <property type="match status" value="1"/>
</dbReference>
<reference evidence="10 11" key="1">
    <citation type="submission" date="2024-11" db="EMBL/GenBank/DDBJ databases">
        <authorList>
            <person name="Heng Y.C."/>
            <person name="Lim A.C.H."/>
            <person name="Lee J.K.Y."/>
            <person name="Kittelmann S."/>
        </authorList>
    </citation>
    <scope>NUCLEOTIDE SEQUENCE [LARGE SCALE GENOMIC DNA]</scope>
    <source>
        <strain evidence="10 11">WILCCON 0269</strain>
    </source>
</reference>
<accession>A0ABW8SHU4</accession>
<keyword evidence="2 8" id="KW-0963">Cytoplasm</keyword>
<dbReference type="Gene3D" id="3.40.50.620">
    <property type="entry name" value="HUPs"/>
    <property type="match status" value="1"/>
</dbReference>
<keyword evidence="4 8" id="KW-0819">tRNA processing</keyword>
<keyword evidence="5 8" id="KW-0547">Nucleotide-binding</keyword>
<evidence type="ECO:0000259" key="9">
    <source>
        <dbReference type="SMART" id="SM00977"/>
    </source>
</evidence>
<dbReference type="NCBIfam" id="TIGR02432">
    <property type="entry name" value="lysidine_TilS_N"/>
    <property type="match status" value="1"/>
</dbReference>
<dbReference type="InterPro" id="IPR020825">
    <property type="entry name" value="Phe-tRNA_synthase-like_B3/B4"/>
</dbReference>
<sequence length="462" mass="53451">MIEGVLNTIEENKMFNKGDKVIVAVSGGPDSMCLLHILYVLQKKLGITLYVAHVNHCLRGEEGNKDEEYVKTVCEKLSIQFKSLRIDVNRIAKEKSISCESAGREVRYKFFEEFKNQLKAEKIAIAHNANDQAETVLMRIMRGAGLQGLTGINPVRDNVFVRPLICTTRGEIEKYCYNNNLHPRIDKTNLETIYSRNKIRLELIPYIQKNFNKDIITVLNRLSDIIKIDNDYLDYISQEKFKKYCEVRVEQVIIFKGAFLEQKAILVRIIRLSLEAVSGDLKDIEKVHIFNIIDIQGCSTGKDIMLPHNILVSSDYGNIIVRKNVKKVIENYEVQYTLKLGCNNITDIKSKIYISLIDLKEYTYYKKDRFIQYFDYNKIKGNIILRNRRKGDKFTPLGMVGSKKLKSLFIDLKISKNKRDKIPLVCFGNEIGWVVGYRISELFKVDKNTKDILAIKFESEEL</sequence>
<dbReference type="SUPFAM" id="SSF82829">
    <property type="entry name" value="MesJ substrate recognition domain-like"/>
    <property type="match status" value="1"/>
</dbReference>
<dbReference type="EC" id="6.3.4.19" evidence="8"/>
<evidence type="ECO:0000256" key="6">
    <source>
        <dbReference type="ARBA" id="ARBA00022840"/>
    </source>
</evidence>
<name>A0ABW8SHU4_9CLOT</name>
<comment type="function">
    <text evidence="8">Ligates lysine onto the cytidine present at position 34 of the AUA codon-specific tRNA(Ile) that contains the anticodon CAU, in an ATP-dependent manner. Cytidine is converted to lysidine, thus changing the amino acid specificity of the tRNA from methionine to isoleucine.</text>
</comment>
<evidence type="ECO:0000256" key="1">
    <source>
        <dbReference type="ARBA" id="ARBA00004496"/>
    </source>
</evidence>
<dbReference type="SMART" id="SM00977">
    <property type="entry name" value="TilS_C"/>
    <property type="match status" value="1"/>
</dbReference>
<dbReference type="SUPFAM" id="SSF52402">
    <property type="entry name" value="Adenine nucleotide alpha hydrolases-like"/>
    <property type="match status" value="1"/>
</dbReference>
<organism evidence="10 11">
    <name type="scientific">Candidatus Clostridium eludens</name>
    <dbReference type="NCBI Taxonomy" id="3381663"/>
    <lineage>
        <taxon>Bacteria</taxon>
        <taxon>Bacillati</taxon>
        <taxon>Bacillota</taxon>
        <taxon>Clostridia</taxon>
        <taxon>Eubacteriales</taxon>
        <taxon>Clostridiaceae</taxon>
        <taxon>Clostridium</taxon>
    </lineage>
</organism>
<comment type="subcellular location">
    <subcellularLocation>
        <location evidence="1 8">Cytoplasm</location>
    </subcellularLocation>
</comment>
<dbReference type="InterPro" id="IPR014729">
    <property type="entry name" value="Rossmann-like_a/b/a_fold"/>
</dbReference>
<dbReference type="InterPro" id="IPR012796">
    <property type="entry name" value="Lysidine-tRNA-synth_C"/>
</dbReference>
<comment type="similarity">
    <text evidence="8">Belongs to the tRNA(Ile)-lysidine synthase family.</text>
</comment>